<dbReference type="PANTHER" id="PTHR31616">
    <property type="entry name" value="TREHALASE"/>
    <property type="match status" value="1"/>
</dbReference>
<dbReference type="Gene3D" id="1.50.10.10">
    <property type="match status" value="2"/>
</dbReference>
<keyword evidence="3" id="KW-0326">Glycosidase</keyword>
<dbReference type="InterPro" id="IPR011613">
    <property type="entry name" value="GH15-like"/>
</dbReference>
<dbReference type="AlphaFoldDB" id="A0A507QHU6"/>
<evidence type="ECO:0000256" key="1">
    <source>
        <dbReference type="ARBA" id="ARBA00006188"/>
    </source>
</evidence>
<name>A0A507QHU6_MONPU</name>
<evidence type="ECO:0000256" key="5">
    <source>
        <dbReference type="ARBA" id="ARBA00033473"/>
    </source>
</evidence>
<keyword evidence="9" id="KW-1185">Reference proteome</keyword>
<comment type="caution">
    <text evidence="8">The sequence shown here is derived from an EMBL/GenBank/DDBJ whole genome shotgun (WGS) entry which is preliminary data.</text>
</comment>
<dbReference type="EMBL" id="VIFY01000254">
    <property type="protein sequence ID" value="TQB68086.1"/>
    <property type="molecule type" value="Genomic_DNA"/>
</dbReference>
<accession>A0A507QHU6</accession>
<dbReference type="GO" id="GO:0000324">
    <property type="term" value="C:fungal-type vacuole"/>
    <property type="evidence" value="ECO:0007669"/>
    <property type="project" value="TreeGrafter"/>
</dbReference>
<dbReference type="GO" id="GO:0004553">
    <property type="term" value="F:hydrolase activity, hydrolyzing O-glycosyl compounds"/>
    <property type="evidence" value="ECO:0007669"/>
    <property type="project" value="TreeGrafter"/>
</dbReference>
<keyword evidence="6" id="KW-0732">Signal</keyword>
<reference evidence="8 9" key="1">
    <citation type="submission" date="2019-06" db="EMBL/GenBank/DDBJ databases">
        <title>Wine fermentation using esterase from Monascus purpureus.</title>
        <authorList>
            <person name="Geng C."/>
            <person name="Zhang Y."/>
        </authorList>
    </citation>
    <scope>NUCLEOTIDE SEQUENCE [LARGE SCALE GENOMIC DNA]</scope>
    <source>
        <strain evidence="8">HQ1</strain>
    </source>
</reference>
<dbReference type="InterPro" id="IPR008928">
    <property type="entry name" value="6-hairpin_glycosidase_sf"/>
</dbReference>
<feature type="signal peptide" evidence="6">
    <location>
        <begin position="1"/>
        <end position="26"/>
    </location>
</feature>
<protein>
    <recommendedName>
        <fullName evidence="5">1,4-alpha-D-glucan glucohydrolase</fullName>
    </recommendedName>
    <alternativeName>
        <fullName evidence="4">Glucan 1,4-alpha-glucosidase</fullName>
    </alternativeName>
</protein>
<dbReference type="STRING" id="5098.A0A507QHU6"/>
<proteinExistence type="inferred from homology"/>
<evidence type="ECO:0000256" key="2">
    <source>
        <dbReference type="ARBA" id="ARBA00022801"/>
    </source>
</evidence>
<dbReference type="InterPro" id="IPR012341">
    <property type="entry name" value="6hp_glycosidase-like_sf"/>
</dbReference>
<evidence type="ECO:0000256" key="4">
    <source>
        <dbReference type="ARBA" id="ARBA00033442"/>
    </source>
</evidence>
<evidence type="ECO:0000256" key="6">
    <source>
        <dbReference type="SAM" id="SignalP"/>
    </source>
</evidence>
<sequence length="298" mass="32651">MFVRSFVHYVLAAVLYTHANVASAAGELIPKTDSSNLDDFISSEYLVALKGVLANIGPDGALVDGADSGIVVASPSKAEPDCLGEPKYYVNKTAFTDEWGRPQRDGPPLRATAMIAYGNCLIDNGYASVVEKNIWPIVKNDLAYVAQYWNSTGFDLWEEVNGSSFTIAVSHRALVKRSAFANKLNKTCSSCDTVAPDILCFQQSFWTGEYIDSNINLQSEMKRSGKDANSIITSIHLFDPEATCEDEIFQPCSARALANRKAIVYSFRNLYPINNGSKDTSTIAIGRYAEDVYYDGNP</sequence>
<evidence type="ECO:0000256" key="3">
    <source>
        <dbReference type="ARBA" id="ARBA00023295"/>
    </source>
</evidence>
<evidence type="ECO:0000259" key="7">
    <source>
        <dbReference type="Pfam" id="PF00723"/>
    </source>
</evidence>
<gene>
    <name evidence="8" type="ORF">MPDQ_004038</name>
</gene>
<evidence type="ECO:0000313" key="8">
    <source>
        <dbReference type="EMBL" id="TQB68086.1"/>
    </source>
</evidence>
<dbReference type="InterPro" id="IPR046966">
    <property type="entry name" value="Glucoamylase_active_site"/>
</dbReference>
<dbReference type="SUPFAM" id="SSF48208">
    <property type="entry name" value="Six-hairpin glycosidases"/>
    <property type="match status" value="1"/>
</dbReference>
<dbReference type="PROSITE" id="PS00820">
    <property type="entry name" value="GLUCOAMYLASE"/>
    <property type="match status" value="1"/>
</dbReference>
<dbReference type="Pfam" id="PF00723">
    <property type="entry name" value="Glyco_hydro_15"/>
    <property type="match status" value="1"/>
</dbReference>
<dbReference type="GO" id="GO:0005975">
    <property type="term" value="P:carbohydrate metabolic process"/>
    <property type="evidence" value="ECO:0007669"/>
    <property type="project" value="InterPro"/>
</dbReference>
<dbReference type="Proteomes" id="UP000319663">
    <property type="component" value="Unassembled WGS sequence"/>
</dbReference>
<organism evidence="8 9">
    <name type="scientific">Monascus purpureus</name>
    <name type="common">Red mold</name>
    <name type="synonym">Monascus anka</name>
    <dbReference type="NCBI Taxonomy" id="5098"/>
    <lineage>
        <taxon>Eukaryota</taxon>
        <taxon>Fungi</taxon>
        <taxon>Dikarya</taxon>
        <taxon>Ascomycota</taxon>
        <taxon>Pezizomycotina</taxon>
        <taxon>Eurotiomycetes</taxon>
        <taxon>Eurotiomycetidae</taxon>
        <taxon>Eurotiales</taxon>
        <taxon>Aspergillaceae</taxon>
        <taxon>Monascus</taxon>
    </lineage>
</organism>
<dbReference type="PANTHER" id="PTHR31616:SF12">
    <property type="entry name" value="GLUCOAMYLASE"/>
    <property type="match status" value="1"/>
</dbReference>
<feature type="chain" id="PRO_5021434237" description="1,4-alpha-D-glucan glucohydrolase" evidence="6">
    <location>
        <begin position="27"/>
        <end position="298"/>
    </location>
</feature>
<feature type="domain" description="GH15-like" evidence="7">
    <location>
        <begin position="80"/>
        <end position="298"/>
    </location>
</feature>
<keyword evidence="2" id="KW-0378">Hydrolase</keyword>
<evidence type="ECO:0000313" key="9">
    <source>
        <dbReference type="Proteomes" id="UP000319663"/>
    </source>
</evidence>
<comment type="similarity">
    <text evidence="1">Belongs to the glycosyl hydrolase 15 family.</text>
</comment>